<evidence type="ECO:0000313" key="6">
    <source>
        <dbReference type="Proteomes" id="UP000220106"/>
    </source>
</evidence>
<keyword evidence="2" id="KW-0067">ATP-binding</keyword>
<keyword evidence="7" id="KW-1185">Reference proteome</keyword>
<dbReference type="EMBL" id="CP030926">
    <property type="protein sequence ID" value="AXN40755.1"/>
    <property type="molecule type" value="Genomic_DNA"/>
</dbReference>
<protein>
    <recommendedName>
        <fullName evidence="3">Sigma-54 factor interaction domain-containing protein</fullName>
    </recommendedName>
</protein>
<dbReference type="GO" id="GO:0005524">
    <property type="term" value="F:ATP binding"/>
    <property type="evidence" value="ECO:0007669"/>
    <property type="project" value="UniProtKB-KW"/>
</dbReference>
<evidence type="ECO:0000256" key="1">
    <source>
        <dbReference type="ARBA" id="ARBA00022741"/>
    </source>
</evidence>
<dbReference type="InterPro" id="IPR002078">
    <property type="entry name" value="Sigma_54_int"/>
</dbReference>
<dbReference type="Pfam" id="PF00158">
    <property type="entry name" value="Sigma54_activat"/>
    <property type="match status" value="1"/>
</dbReference>
<dbReference type="GO" id="GO:0006355">
    <property type="term" value="P:regulation of DNA-templated transcription"/>
    <property type="evidence" value="ECO:0007669"/>
    <property type="project" value="InterPro"/>
</dbReference>
<evidence type="ECO:0000313" key="4">
    <source>
        <dbReference type="EMBL" id="AXN40755.1"/>
    </source>
</evidence>
<evidence type="ECO:0000313" key="5">
    <source>
        <dbReference type="EMBL" id="PEJ27853.1"/>
    </source>
</evidence>
<evidence type="ECO:0000313" key="7">
    <source>
        <dbReference type="Proteomes" id="UP000260457"/>
    </source>
</evidence>
<proteinExistence type="predicted"/>
<dbReference type="Proteomes" id="UP000260457">
    <property type="component" value="Chromosome"/>
</dbReference>
<accession>A0AAX0RWH3</accession>
<gene>
    <name evidence="5" type="ORF">CN689_23055</name>
    <name evidence="4" type="ORF">DTO10_21850</name>
</gene>
<sequence length="68" mass="7983">MYPISLQPKLLRVLQEKEIERVGGNKSLPVNVRVITVTHRNLEEIVQNGTFREDLYYRINVIPLHTKL</sequence>
<reference evidence="4 7" key="2">
    <citation type="submission" date="2018-07" db="EMBL/GenBank/DDBJ databases">
        <title>The molecular basis for the intramolecular migration of carboxyl group in the catabolism of para-hydroxybenzoate via gentisate.</title>
        <authorList>
            <person name="Zhao H."/>
            <person name="Xu Y."/>
            <person name="Lin S."/>
            <person name="Spain J.C."/>
            <person name="Zhou N.-Y."/>
        </authorList>
    </citation>
    <scope>NUCLEOTIDE SEQUENCE [LARGE SCALE GENOMIC DNA]</scope>
    <source>
        <strain evidence="4 7">PHB-7a</strain>
    </source>
</reference>
<feature type="domain" description="Sigma-54 factor interaction" evidence="3">
    <location>
        <begin position="1"/>
        <end position="68"/>
    </location>
</feature>
<dbReference type="Gene3D" id="3.40.50.300">
    <property type="entry name" value="P-loop containing nucleotide triphosphate hydrolases"/>
    <property type="match status" value="1"/>
</dbReference>
<reference evidence="5 6" key="1">
    <citation type="submission" date="2017-09" db="EMBL/GenBank/DDBJ databases">
        <title>Large-scale bioinformatics analysis of Bacillus genomes uncovers conserved roles of natural products in bacterial physiology.</title>
        <authorList>
            <consortium name="Agbiome Team Llc"/>
            <person name="Bleich R.M."/>
            <person name="Kirk G.J."/>
            <person name="Santa Maria K.C."/>
            <person name="Allen S.E."/>
            <person name="Farag S."/>
            <person name="Shank E.A."/>
            <person name="Bowers A."/>
        </authorList>
    </citation>
    <scope>NUCLEOTIDE SEQUENCE [LARGE SCALE GENOMIC DNA]</scope>
    <source>
        <strain evidence="5 6">AFS003229</strain>
    </source>
</reference>
<name>A0AAX0RWH3_9BACI</name>
<dbReference type="KEGG" id="pbut:DTO10_21850"/>
<dbReference type="PROSITE" id="PS50045">
    <property type="entry name" value="SIGMA54_INTERACT_4"/>
    <property type="match status" value="1"/>
</dbReference>
<dbReference type="AlphaFoldDB" id="A0AAX0RWH3"/>
<dbReference type="Proteomes" id="UP000220106">
    <property type="component" value="Unassembled WGS sequence"/>
</dbReference>
<evidence type="ECO:0000259" key="3">
    <source>
        <dbReference type="PROSITE" id="PS50045"/>
    </source>
</evidence>
<dbReference type="PANTHER" id="PTHR32071">
    <property type="entry name" value="TRANSCRIPTIONAL REGULATORY PROTEIN"/>
    <property type="match status" value="1"/>
</dbReference>
<organism evidence="5 6">
    <name type="scientific">Peribacillus butanolivorans</name>
    <dbReference type="NCBI Taxonomy" id="421767"/>
    <lineage>
        <taxon>Bacteria</taxon>
        <taxon>Bacillati</taxon>
        <taxon>Bacillota</taxon>
        <taxon>Bacilli</taxon>
        <taxon>Bacillales</taxon>
        <taxon>Bacillaceae</taxon>
        <taxon>Peribacillus</taxon>
    </lineage>
</organism>
<keyword evidence="1" id="KW-0547">Nucleotide-binding</keyword>
<dbReference type="SUPFAM" id="SSF52540">
    <property type="entry name" value="P-loop containing nucleoside triphosphate hydrolases"/>
    <property type="match status" value="1"/>
</dbReference>
<dbReference type="EMBL" id="NUEQ01000095">
    <property type="protein sequence ID" value="PEJ27853.1"/>
    <property type="molecule type" value="Genomic_DNA"/>
</dbReference>
<evidence type="ECO:0000256" key="2">
    <source>
        <dbReference type="ARBA" id="ARBA00022840"/>
    </source>
</evidence>
<dbReference type="InterPro" id="IPR027417">
    <property type="entry name" value="P-loop_NTPase"/>
</dbReference>